<dbReference type="SFLD" id="SFLDG01063">
    <property type="entry name" value="activating_enzymes__group_1"/>
    <property type="match status" value="1"/>
</dbReference>
<dbReference type="Gene3D" id="3.20.20.70">
    <property type="entry name" value="Aldolase class I"/>
    <property type="match status" value="1"/>
</dbReference>
<dbReference type="OrthoDB" id="9782387at2"/>
<keyword evidence="5" id="KW-0004">4Fe-4S</keyword>
<evidence type="ECO:0000256" key="1">
    <source>
        <dbReference type="ARBA" id="ARBA00001966"/>
    </source>
</evidence>
<reference evidence="13 14" key="1">
    <citation type="submission" date="2019-04" db="EMBL/GenBank/DDBJ databases">
        <title>Microbes associate with the intestines of laboratory mice.</title>
        <authorList>
            <person name="Navarre W."/>
            <person name="Wong E."/>
            <person name="Huang K.C."/>
            <person name="Tropini C."/>
            <person name="Ng K."/>
            <person name="Yu B."/>
        </authorList>
    </citation>
    <scope>NUCLEOTIDE SEQUENCE [LARGE SCALE GENOMIC DNA]</scope>
    <source>
        <strain evidence="13 14">NM48_B13</strain>
    </source>
</reference>
<dbReference type="GO" id="GO:0043365">
    <property type="term" value="F:[formate-C-acetyltransferase]-activating enzyme activity"/>
    <property type="evidence" value="ECO:0007669"/>
    <property type="project" value="InterPro"/>
</dbReference>
<dbReference type="InterPro" id="IPR013785">
    <property type="entry name" value="Aldolase_TIM"/>
</dbReference>
<keyword evidence="9" id="KW-0408">Iron</keyword>
<evidence type="ECO:0000313" key="14">
    <source>
        <dbReference type="Proteomes" id="UP000309454"/>
    </source>
</evidence>
<dbReference type="SFLD" id="SFLDS00029">
    <property type="entry name" value="Radical_SAM"/>
    <property type="match status" value="1"/>
</dbReference>
<protein>
    <recommendedName>
        <fullName evidence="4 12">Anaerobic ribonucleoside-triphosphate reductase-activating protein</fullName>
        <ecNumber evidence="12">1.97.1.-</ecNumber>
    </recommendedName>
</protein>
<dbReference type="InterPro" id="IPR012837">
    <property type="entry name" value="NrdG"/>
</dbReference>
<evidence type="ECO:0000256" key="8">
    <source>
        <dbReference type="ARBA" id="ARBA00023002"/>
    </source>
</evidence>
<evidence type="ECO:0000256" key="10">
    <source>
        <dbReference type="ARBA" id="ARBA00023014"/>
    </source>
</evidence>
<name>A0A3N0AC95_9ACTN</name>
<comment type="caution">
    <text evidence="13">The sequence shown here is derived from an EMBL/GenBank/DDBJ whole genome shotgun (WGS) entry which is preliminary data.</text>
</comment>
<dbReference type="PIRSF" id="PIRSF000368">
    <property type="entry name" value="NrdG"/>
    <property type="match status" value="1"/>
</dbReference>
<dbReference type="GO" id="GO:0046872">
    <property type="term" value="F:metal ion binding"/>
    <property type="evidence" value="ECO:0007669"/>
    <property type="project" value="UniProtKB-KW"/>
</dbReference>
<accession>A0A3N0AC95</accession>
<evidence type="ECO:0000256" key="9">
    <source>
        <dbReference type="ARBA" id="ARBA00023004"/>
    </source>
</evidence>
<comment type="cofactor">
    <cofactor evidence="1">
        <name>[4Fe-4S] cluster</name>
        <dbReference type="ChEBI" id="CHEBI:49883"/>
    </cofactor>
</comment>
<evidence type="ECO:0000256" key="3">
    <source>
        <dbReference type="ARBA" id="ARBA00009777"/>
    </source>
</evidence>
<gene>
    <name evidence="13" type="primary">nrdG</name>
    <name evidence="13" type="ORF">E5982_05040</name>
</gene>
<dbReference type="SFLD" id="SFLDG01066">
    <property type="entry name" value="organic_radical-activating_enz"/>
    <property type="match status" value="1"/>
</dbReference>
<evidence type="ECO:0000256" key="5">
    <source>
        <dbReference type="ARBA" id="ARBA00022485"/>
    </source>
</evidence>
<evidence type="ECO:0000256" key="7">
    <source>
        <dbReference type="ARBA" id="ARBA00022723"/>
    </source>
</evidence>
<keyword evidence="10" id="KW-0411">Iron-sulfur</keyword>
<dbReference type="AlphaFoldDB" id="A0A3N0AC95"/>
<dbReference type="InterPro" id="IPR058240">
    <property type="entry name" value="rSAM_sf"/>
</dbReference>
<keyword evidence="14" id="KW-1185">Reference proteome</keyword>
<sequence length="178" mass="19282">MTVRVFGTAQDSIVDGPGLRYALFVQGCSHHCEGCHNAKSWPAEGGTLMTLGQILEQVHGNGLVRSVTLSGGEPFEQPEPLAVLAAQLKGEGYNLWSYSGYTYEQLQAMAAERPAVGELLAQLDVLVDGPFRKDLKSLGLLYRGSANQRLVDMPATLAAGEVVVWQPPAFEVQQPLEW</sequence>
<evidence type="ECO:0000313" key="13">
    <source>
        <dbReference type="EMBL" id="TJW10872.1"/>
    </source>
</evidence>
<organism evidence="13 14">
    <name type="scientific">Parvibacter caecicola</name>
    <dbReference type="NCBI Taxonomy" id="747645"/>
    <lineage>
        <taxon>Bacteria</taxon>
        <taxon>Bacillati</taxon>
        <taxon>Actinomycetota</taxon>
        <taxon>Coriobacteriia</taxon>
        <taxon>Coriobacteriales</taxon>
        <taxon>Coriobacteriaceae</taxon>
        <taxon>Parvibacter</taxon>
    </lineage>
</organism>
<dbReference type="InterPro" id="IPR007197">
    <property type="entry name" value="rSAM"/>
</dbReference>
<dbReference type="InterPro" id="IPR001989">
    <property type="entry name" value="Radical_activat_CS"/>
</dbReference>
<dbReference type="EMBL" id="SSTM01000003">
    <property type="protein sequence ID" value="TJW10872.1"/>
    <property type="molecule type" value="Genomic_DNA"/>
</dbReference>
<dbReference type="GO" id="GO:0051539">
    <property type="term" value="F:4 iron, 4 sulfur cluster binding"/>
    <property type="evidence" value="ECO:0007669"/>
    <property type="project" value="UniProtKB-KW"/>
</dbReference>
<evidence type="ECO:0000256" key="4">
    <source>
        <dbReference type="ARBA" id="ARBA00014281"/>
    </source>
</evidence>
<dbReference type="SFLD" id="SFLDF00299">
    <property type="entry name" value="anaerobic_ribonucleoside-triph"/>
    <property type="match status" value="1"/>
</dbReference>
<dbReference type="PANTHER" id="PTHR30352:SF2">
    <property type="entry name" value="ANAEROBIC RIBONUCLEOSIDE-TRIPHOSPHATE REDUCTASE-ACTIVATING PROTEIN"/>
    <property type="match status" value="1"/>
</dbReference>
<comment type="similarity">
    <text evidence="3 12">Belongs to the organic radical-activating enzymes family.</text>
</comment>
<keyword evidence="7" id="KW-0479">Metal-binding</keyword>
<evidence type="ECO:0000256" key="2">
    <source>
        <dbReference type="ARBA" id="ARBA00003852"/>
    </source>
</evidence>
<dbReference type="GO" id="GO:0004748">
    <property type="term" value="F:ribonucleoside-diphosphate reductase activity, thioredoxin disulfide as acceptor"/>
    <property type="evidence" value="ECO:0007669"/>
    <property type="project" value="TreeGrafter"/>
</dbReference>
<dbReference type="SUPFAM" id="SSF102114">
    <property type="entry name" value="Radical SAM enzymes"/>
    <property type="match status" value="1"/>
</dbReference>
<comment type="function">
    <text evidence="2 12">Activation of anaerobic ribonucleoside-triphosphate reductase under anaerobic conditions by generation of an organic free radical, using S-adenosylmethionine and reduced flavodoxin as cosubstrates to produce 5'-deoxy-adenosine.</text>
</comment>
<evidence type="ECO:0000256" key="12">
    <source>
        <dbReference type="PIRNR" id="PIRNR000368"/>
    </source>
</evidence>
<dbReference type="EC" id="1.97.1.-" evidence="12"/>
<keyword evidence="6" id="KW-0949">S-adenosyl-L-methionine</keyword>
<proteinExistence type="inferred from homology"/>
<dbReference type="Proteomes" id="UP000309454">
    <property type="component" value="Unassembled WGS sequence"/>
</dbReference>
<dbReference type="InterPro" id="IPR034457">
    <property type="entry name" value="Organic_radical-activating"/>
</dbReference>
<dbReference type="PROSITE" id="PS01087">
    <property type="entry name" value="RADICAL_ACTIVATING"/>
    <property type="match status" value="1"/>
</dbReference>
<evidence type="ECO:0000256" key="6">
    <source>
        <dbReference type="ARBA" id="ARBA00022691"/>
    </source>
</evidence>
<dbReference type="NCBIfam" id="TIGR02491">
    <property type="entry name" value="NrdG"/>
    <property type="match status" value="1"/>
</dbReference>
<keyword evidence="8 12" id="KW-0560">Oxidoreductase</keyword>
<evidence type="ECO:0000256" key="11">
    <source>
        <dbReference type="ARBA" id="ARBA00047365"/>
    </source>
</evidence>
<dbReference type="Pfam" id="PF13353">
    <property type="entry name" value="Fer4_12"/>
    <property type="match status" value="1"/>
</dbReference>
<comment type="catalytic activity">
    <reaction evidence="11">
        <text>glycyl-[protein] + reduced [flavodoxin] + S-adenosyl-L-methionine = glycin-2-yl radical-[protein] + semiquinone [flavodoxin] + 5'-deoxyadenosine + L-methionine + H(+)</text>
        <dbReference type="Rhea" id="RHEA:61976"/>
        <dbReference type="Rhea" id="RHEA-COMP:10622"/>
        <dbReference type="Rhea" id="RHEA-COMP:14480"/>
        <dbReference type="Rhea" id="RHEA-COMP:15993"/>
        <dbReference type="Rhea" id="RHEA-COMP:15994"/>
        <dbReference type="ChEBI" id="CHEBI:15378"/>
        <dbReference type="ChEBI" id="CHEBI:17319"/>
        <dbReference type="ChEBI" id="CHEBI:29947"/>
        <dbReference type="ChEBI" id="CHEBI:32722"/>
        <dbReference type="ChEBI" id="CHEBI:57618"/>
        <dbReference type="ChEBI" id="CHEBI:57844"/>
        <dbReference type="ChEBI" id="CHEBI:59789"/>
        <dbReference type="ChEBI" id="CHEBI:140311"/>
    </reaction>
</comment>
<dbReference type="PANTHER" id="PTHR30352">
    <property type="entry name" value="PYRUVATE FORMATE-LYASE-ACTIVATING ENZYME"/>
    <property type="match status" value="1"/>
</dbReference>